<dbReference type="AlphaFoldDB" id="A0A1F7S0U3"/>
<protein>
    <submittedName>
        <fullName evidence="2">Uncharacterized protein</fullName>
    </submittedName>
</protein>
<reference evidence="2 3" key="1">
    <citation type="journal article" date="2016" name="Nat. Commun.">
        <title>Thousands of microbial genomes shed light on interconnected biogeochemical processes in an aquifer system.</title>
        <authorList>
            <person name="Anantharaman K."/>
            <person name="Brown C.T."/>
            <person name="Hug L.A."/>
            <person name="Sharon I."/>
            <person name="Castelle C.J."/>
            <person name="Probst A.J."/>
            <person name="Thomas B.C."/>
            <person name="Singh A."/>
            <person name="Wilkins M.J."/>
            <person name="Karaoz U."/>
            <person name="Brodie E.L."/>
            <person name="Williams K.H."/>
            <person name="Hubbard S.S."/>
            <person name="Banfield J.F."/>
        </authorList>
    </citation>
    <scope>NUCLEOTIDE SEQUENCE [LARGE SCALE GENOMIC DNA]</scope>
</reference>
<feature type="transmembrane region" description="Helical" evidence="1">
    <location>
        <begin position="69"/>
        <end position="92"/>
    </location>
</feature>
<organism evidence="2 3">
    <name type="scientific">Candidatus Schekmanbacteria bacterium RBG_13_48_7</name>
    <dbReference type="NCBI Taxonomy" id="1817878"/>
    <lineage>
        <taxon>Bacteria</taxon>
        <taxon>Candidatus Schekmaniibacteriota</taxon>
    </lineage>
</organism>
<evidence type="ECO:0000313" key="2">
    <source>
        <dbReference type="EMBL" id="OGL47300.1"/>
    </source>
</evidence>
<proteinExistence type="predicted"/>
<feature type="transmembrane region" description="Helical" evidence="1">
    <location>
        <begin position="104"/>
        <end position="125"/>
    </location>
</feature>
<name>A0A1F7S0U3_9BACT</name>
<dbReference type="EMBL" id="MGDD01000087">
    <property type="protein sequence ID" value="OGL47300.1"/>
    <property type="molecule type" value="Genomic_DNA"/>
</dbReference>
<comment type="caution">
    <text evidence="2">The sequence shown here is derived from an EMBL/GenBank/DDBJ whole genome shotgun (WGS) entry which is preliminary data.</text>
</comment>
<gene>
    <name evidence="2" type="ORF">A2161_18775</name>
</gene>
<evidence type="ECO:0000313" key="3">
    <source>
        <dbReference type="Proteomes" id="UP000179266"/>
    </source>
</evidence>
<dbReference type="Proteomes" id="UP000179266">
    <property type="component" value="Unassembled WGS sequence"/>
</dbReference>
<feature type="transmembrane region" description="Helical" evidence="1">
    <location>
        <begin position="27"/>
        <end position="49"/>
    </location>
</feature>
<evidence type="ECO:0000256" key="1">
    <source>
        <dbReference type="SAM" id="Phobius"/>
    </source>
</evidence>
<keyword evidence="1" id="KW-1133">Transmembrane helix</keyword>
<sequence length="314" mass="36144">MAVILAIIGIIPKRSVISNNLKFYKSYYLTVMIISFILTLGSPLTVFGIKTKILLPDYFLYKYVPGIKGMRNLVSFIYLFLISLSFFAALGLEKVKSIAGDKAGIVYLLIIIAITMEYCSIPIPIKKLETGNQVPEIYQWLASQKDQFTIVEFPIEYKSPFEDVPIILSGNVYTQYYSIYHWKNVVGGYAALVPPIPFRIFQNLRTFPSRDSINCLKELNIKYILLHKTMPLFNEIDNHDARNILKAQKCNQNLQVQIAKLKTEFHDILFLHEFKNTYLFKVNKPEVLRGIDKKERLRSDNSPKKVIAVRDTGK</sequence>
<keyword evidence="1" id="KW-0812">Transmembrane</keyword>
<accession>A0A1F7S0U3</accession>
<keyword evidence="1" id="KW-0472">Membrane</keyword>